<evidence type="ECO:0000313" key="2">
    <source>
        <dbReference type="Proteomes" id="UP000499080"/>
    </source>
</evidence>
<proteinExistence type="predicted"/>
<dbReference type="Proteomes" id="UP000499080">
    <property type="component" value="Unassembled WGS sequence"/>
</dbReference>
<accession>A0A4Y2RJ88</accession>
<dbReference type="PANTHER" id="PTHR47326">
    <property type="entry name" value="TRANSPOSABLE ELEMENT TC3 TRANSPOSASE-LIKE PROTEIN"/>
    <property type="match status" value="1"/>
</dbReference>
<dbReference type="Gene3D" id="3.30.420.10">
    <property type="entry name" value="Ribonuclease H-like superfamily/Ribonuclease H"/>
    <property type="match status" value="1"/>
</dbReference>
<dbReference type="EMBL" id="BGPR01017289">
    <property type="protein sequence ID" value="GBN75698.1"/>
    <property type="molecule type" value="Genomic_DNA"/>
</dbReference>
<dbReference type="InterPro" id="IPR036397">
    <property type="entry name" value="RNaseH_sf"/>
</dbReference>
<gene>
    <name evidence="1" type="ORF">AVEN_128597_1</name>
</gene>
<dbReference type="GO" id="GO:0003676">
    <property type="term" value="F:nucleic acid binding"/>
    <property type="evidence" value="ECO:0007669"/>
    <property type="project" value="InterPro"/>
</dbReference>
<organism evidence="1 2">
    <name type="scientific">Araneus ventricosus</name>
    <name type="common">Orbweaver spider</name>
    <name type="synonym">Epeira ventricosa</name>
    <dbReference type="NCBI Taxonomy" id="182803"/>
    <lineage>
        <taxon>Eukaryota</taxon>
        <taxon>Metazoa</taxon>
        <taxon>Ecdysozoa</taxon>
        <taxon>Arthropoda</taxon>
        <taxon>Chelicerata</taxon>
        <taxon>Arachnida</taxon>
        <taxon>Araneae</taxon>
        <taxon>Araneomorphae</taxon>
        <taxon>Entelegynae</taxon>
        <taxon>Araneoidea</taxon>
        <taxon>Araneidae</taxon>
        <taxon>Araneus</taxon>
    </lineage>
</organism>
<comment type="caution">
    <text evidence="1">The sequence shown here is derived from an EMBL/GenBank/DDBJ whole genome shotgun (WGS) entry which is preliminary data.</text>
</comment>
<dbReference type="AlphaFoldDB" id="A0A4Y2RJ88"/>
<dbReference type="OrthoDB" id="9986793at2759"/>
<name>A0A4Y2RJ88_ARAVE</name>
<protein>
    <submittedName>
        <fullName evidence="1">Uncharacterized protein</fullName>
    </submittedName>
</protein>
<dbReference type="PANTHER" id="PTHR47326:SF1">
    <property type="entry name" value="HTH PSQ-TYPE DOMAIN-CONTAINING PROTEIN"/>
    <property type="match status" value="1"/>
</dbReference>
<keyword evidence="2" id="KW-1185">Reference proteome</keyword>
<reference evidence="1 2" key="1">
    <citation type="journal article" date="2019" name="Sci. Rep.">
        <title>Orb-weaving spider Araneus ventricosus genome elucidates the spidroin gene catalogue.</title>
        <authorList>
            <person name="Kono N."/>
            <person name="Nakamura H."/>
            <person name="Ohtoshi R."/>
            <person name="Moran D.A.P."/>
            <person name="Shinohara A."/>
            <person name="Yoshida Y."/>
            <person name="Fujiwara M."/>
            <person name="Mori M."/>
            <person name="Tomita M."/>
            <person name="Arakawa K."/>
        </authorList>
    </citation>
    <scope>NUCLEOTIDE SEQUENCE [LARGE SCALE GENOMIC DNA]</scope>
</reference>
<sequence>MLKIENLKCRFVCGFRNCDVTKLEEENNIFQTKNEPDVTPMNFFLWGYIKQKVYATSPPILKDLQRCITDACTNVAPAMLCYTVFNVKFKQVSIGAL</sequence>
<evidence type="ECO:0000313" key="1">
    <source>
        <dbReference type="EMBL" id="GBN75698.1"/>
    </source>
</evidence>